<proteinExistence type="predicted"/>
<dbReference type="Proteomes" id="UP000076407">
    <property type="component" value="Unassembled WGS sequence"/>
</dbReference>
<organism evidence="1 2">
    <name type="scientific">Anopheles quadriannulatus</name>
    <name type="common">Mosquito</name>
    <dbReference type="NCBI Taxonomy" id="34691"/>
    <lineage>
        <taxon>Eukaryota</taxon>
        <taxon>Metazoa</taxon>
        <taxon>Ecdysozoa</taxon>
        <taxon>Arthropoda</taxon>
        <taxon>Hexapoda</taxon>
        <taxon>Insecta</taxon>
        <taxon>Pterygota</taxon>
        <taxon>Neoptera</taxon>
        <taxon>Endopterygota</taxon>
        <taxon>Diptera</taxon>
        <taxon>Nematocera</taxon>
        <taxon>Culicoidea</taxon>
        <taxon>Culicidae</taxon>
        <taxon>Anophelinae</taxon>
        <taxon>Anopheles</taxon>
    </lineage>
</organism>
<dbReference type="EnsemblMetazoa" id="AQUA014910-RA">
    <property type="protein sequence ID" value="AQUA014910-PA"/>
    <property type="gene ID" value="AQUA014910"/>
</dbReference>
<accession>A0A182XSV5</accession>
<keyword evidence="2" id="KW-1185">Reference proteome</keyword>
<sequence length="32" mass="3691">MYVFCVKSPFCVSGRCEFGRAEKRFGQARAYP</sequence>
<evidence type="ECO:0000313" key="1">
    <source>
        <dbReference type="EnsemblMetazoa" id="AQUA014910-PA"/>
    </source>
</evidence>
<protein>
    <submittedName>
        <fullName evidence="1">Uncharacterized protein</fullName>
    </submittedName>
</protein>
<name>A0A182XSV5_ANOQN</name>
<reference evidence="1" key="1">
    <citation type="submission" date="2020-05" db="UniProtKB">
        <authorList>
            <consortium name="EnsemblMetazoa"/>
        </authorList>
    </citation>
    <scope>IDENTIFICATION</scope>
    <source>
        <strain evidence="1">SANGQUA</strain>
    </source>
</reference>
<evidence type="ECO:0000313" key="2">
    <source>
        <dbReference type="Proteomes" id="UP000076407"/>
    </source>
</evidence>
<dbReference type="VEuPathDB" id="VectorBase:AQUA014910"/>
<dbReference type="AlphaFoldDB" id="A0A182XSV5"/>